<keyword evidence="1" id="KW-0560">Oxidoreductase</keyword>
<reference evidence="4" key="1">
    <citation type="journal article" date="2019" name="Int. J. Syst. Evol. Microbiol.">
        <title>The Global Catalogue of Microorganisms (GCM) 10K type strain sequencing project: providing services to taxonomists for standard genome sequencing and annotation.</title>
        <authorList>
            <consortium name="The Broad Institute Genomics Platform"/>
            <consortium name="The Broad Institute Genome Sequencing Center for Infectious Disease"/>
            <person name="Wu L."/>
            <person name="Ma J."/>
        </authorList>
    </citation>
    <scope>NUCLEOTIDE SEQUENCE [LARGE SCALE GENOMIC DNA]</scope>
    <source>
        <strain evidence="4">JCM 3369</strain>
    </source>
</reference>
<dbReference type="InterPro" id="IPR051267">
    <property type="entry name" value="STEAP_metalloreductase"/>
</dbReference>
<gene>
    <name evidence="3" type="ORF">ACFQKB_03220</name>
</gene>
<feature type="domain" description="Pyrroline-5-carboxylate reductase catalytic N-terminal" evidence="2">
    <location>
        <begin position="2"/>
        <end position="96"/>
    </location>
</feature>
<dbReference type="SUPFAM" id="SSF51735">
    <property type="entry name" value="NAD(P)-binding Rossmann-fold domains"/>
    <property type="match status" value="1"/>
</dbReference>
<comment type="caution">
    <text evidence="3">The sequence shown here is derived from an EMBL/GenBank/DDBJ whole genome shotgun (WGS) entry which is preliminary data.</text>
</comment>
<keyword evidence="4" id="KW-1185">Reference proteome</keyword>
<accession>A0ABW2CCC9</accession>
<evidence type="ECO:0000313" key="4">
    <source>
        <dbReference type="Proteomes" id="UP001596380"/>
    </source>
</evidence>
<dbReference type="Gene3D" id="3.40.50.720">
    <property type="entry name" value="NAD(P)-binding Rossmann-like Domain"/>
    <property type="match status" value="1"/>
</dbReference>
<organism evidence="3 4">
    <name type="scientific">Actinomadura yumaensis</name>
    <dbReference type="NCBI Taxonomy" id="111807"/>
    <lineage>
        <taxon>Bacteria</taxon>
        <taxon>Bacillati</taxon>
        <taxon>Actinomycetota</taxon>
        <taxon>Actinomycetes</taxon>
        <taxon>Streptosporangiales</taxon>
        <taxon>Thermomonosporaceae</taxon>
        <taxon>Actinomadura</taxon>
    </lineage>
</organism>
<evidence type="ECO:0000256" key="1">
    <source>
        <dbReference type="ARBA" id="ARBA00023002"/>
    </source>
</evidence>
<evidence type="ECO:0000313" key="3">
    <source>
        <dbReference type="EMBL" id="MFC6878773.1"/>
    </source>
</evidence>
<protein>
    <submittedName>
        <fullName evidence="3">NADPH-dependent F420 reductase</fullName>
    </submittedName>
</protein>
<dbReference type="EMBL" id="JBHSXS010000001">
    <property type="protein sequence ID" value="MFC6878773.1"/>
    <property type="molecule type" value="Genomic_DNA"/>
</dbReference>
<dbReference type="RefSeq" id="WP_160819696.1">
    <property type="nucleotide sequence ID" value="NZ_JBHSXE010000001.1"/>
</dbReference>
<dbReference type="PANTHER" id="PTHR14239:SF10">
    <property type="entry name" value="REDUCTASE"/>
    <property type="match status" value="1"/>
</dbReference>
<evidence type="ECO:0000259" key="2">
    <source>
        <dbReference type="Pfam" id="PF03807"/>
    </source>
</evidence>
<dbReference type="InterPro" id="IPR036291">
    <property type="entry name" value="NAD(P)-bd_dom_sf"/>
</dbReference>
<proteinExistence type="predicted"/>
<name>A0ABW2CCC9_9ACTN</name>
<dbReference type="Pfam" id="PF03807">
    <property type="entry name" value="F420_oxidored"/>
    <property type="match status" value="1"/>
</dbReference>
<dbReference type="PANTHER" id="PTHR14239">
    <property type="entry name" value="DUDULIN-RELATED"/>
    <property type="match status" value="1"/>
</dbReference>
<dbReference type="Proteomes" id="UP001596380">
    <property type="component" value="Unassembled WGS sequence"/>
</dbReference>
<sequence>MRIGVLGAGNMADALATQWARAGHEVMIGARTPAKAVALAEAIGDGARGGSLREAAVFGEVVLLAVWYDGAQDALKAAGGAEGTLSGRVLVDCTNPTGPPDFTLWTRNDASAAQQVAESAPGARVVKAFNLCHESVWRLTPPVFDGRPLGVPLCGDDEGAVDVVRSLVRDLGCVPMTGGGLERAGQLEAVAAFAIGLYARGADPASMFPPMEAAFGGRTGLPNDFRDIRSCRPGE</sequence>
<dbReference type="InterPro" id="IPR028939">
    <property type="entry name" value="P5C_Rdtase_cat_N"/>
</dbReference>